<evidence type="ECO:0000313" key="2">
    <source>
        <dbReference type="EMBL" id="VDD03655.1"/>
    </source>
</evidence>
<dbReference type="AlphaFoldDB" id="A0A3P6BYP4"/>
<protein>
    <submittedName>
        <fullName evidence="1">Uncharacterized protein</fullName>
    </submittedName>
</protein>
<dbReference type="Proteomes" id="UP000694005">
    <property type="component" value="Chromosome A08"/>
</dbReference>
<organism evidence="2">
    <name type="scientific">Brassica campestris</name>
    <name type="common">Field mustard</name>
    <dbReference type="NCBI Taxonomy" id="3711"/>
    <lineage>
        <taxon>Eukaryota</taxon>
        <taxon>Viridiplantae</taxon>
        <taxon>Streptophyta</taxon>
        <taxon>Embryophyta</taxon>
        <taxon>Tracheophyta</taxon>
        <taxon>Spermatophyta</taxon>
        <taxon>Magnoliopsida</taxon>
        <taxon>eudicotyledons</taxon>
        <taxon>Gunneridae</taxon>
        <taxon>Pentapetalae</taxon>
        <taxon>rosids</taxon>
        <taxon>malvids</taxon>
        <taxon>Brassicales</taxon>
        <taxon>Brassicaceae</taxon>
        <taxon>Brassiceae</taxon>
        <taxon>Brassica</taxon>
    </lineage>
</organism>
<reference evidence="2" key="1">
    <citation type="submission" date="2018-11" db="EMBL/GenBank/DDBJ databases">
        <authorList>
            <consortium name="Genoscope - CEA"/>
            <person name="William W."/>
        </authorList>
    </citation>
    <scope>NUCLEOTIDE SEQUENCE</scope>
</reference>
<name>A0A3P6BYP4_BRACM</name>
<accession>A0A3P6BYP4</accession>
<evidence type="ECO:0000313" key="1">
    <source>
        <dbReference type="EMBL" id="CAG7897626.1"/>
    </source>
</evidence>
<dbReference type="EMBL" id="LR031575">
    <property type="protein sequence ID" value="VDD03655.1"/>
    <property type="molecule type" value="Genomic_DNA"/>
</dbReference>
<proteinExistence type="predicted"/>
<gene>
    <name evidence="2" type="ORF">BRAA08T33132Z</name>
    <name evidence="1" type="ORF">BRAPAZ1V2_A08P12920.2</name>
</gene>
<dbReference type="EMBL" id="LS974624">
    <property type="protein sequence ID" value="CAG7897626.1"/>
    <property type="molecule type" value="Genomic_DNA"/>
</dbReference>
<sequence>MAAESRTKNRGPLWRAYTPLFTQRLRGEALHIPWASGGINRLEQT</sequence>
<dbReference type="Gramene" id="A08p12920.2_BraZ1">
    <property type="protein sequence ID" value="A08p12920.2_BraZ1.CDS.1"/>
    <property type="gene ID" value="A08g12920.2_BraZ1"/>
</dbReference>